<keyword evidence="4" id="KW-1185">Reference proteome</keyword>
<dbReference type="EMBL" id="BPLQ01011669">
    <property type="protein sequence ID" value="GIY59497.1"/>
    <property type="molecule type" value="Genomic_DNA"/>
</dbReference>
<dbReference type="AlphaFoldDB" id="A0AAV4UNH2"/>
<sequence length="98" mass="11127">MDSFHVDLWIEMYLASLLFRDDGKNCLGFSYGFSWGLGLRQDGVIAERDIKGVGKRSHIPSVEILLPWTSGVSHKKRIGWMEIFFVVCVVHLICIVGE</sequence>
<evidence type="ECO:0000256" key="1">
    <source>
        <dbReference type="SAM" id="Phobius"/>
    </source>
</evidence>
<comment type="caution">
    <text evidence="3">The sequence shown here is derived from an EMBL/GenBank/DDBJ whole genome shotgun (WGS) entry which is preliminary data.</text>
</comment>
<keyword evidence="1" id="KW-0472">Membrane</keyword>
<evidence type="ECO:0000313" key="3">
    <source>
        <dbReference type="EMBL" id="GIY59497.1"/>
    </source>
</evidence>
<evidence type="ECO:0000313" key="2">
    <source>
        <dbReference type="EMBL" id="GIY23835.1"/>
    </source>
</evidence>
<organism evidence="3 4">
    <name type="scientific">Caerostris darwini</name>
    <dbReference type="NCBI Taxonomy" id="1538125"/>
    <lineage>
        <taxon>Eukaryota</taxon>
        <taxon>Metazoa</taxon>
        <taxon>Ecdysozoa</taxon>
        <taxon>Arthropoda</taxon>
        <taxon>Chelicerata</taxon>
        <taxon>Arachnida</taxon>
        <taxon>Araneae</taxon>
        <taxon>Araneomorphae</taxon>
        <taxon>Entelegynae</taxon>
        <taxon>Araneoidea</taxon>
        <taxon>Araneidae</taxon>
        <taxon>Caerostris</taxon>
    </lineage>
</organism>
<keyword evidence="1" id="KW-0812">Transmembrane</keyword>
<name>A0AAV4UNH2_9ARAC</name>
<dbReference type="EMBL" id="BPLQ01006591">
    <property type="protein sequence ID" value="GIY23835.1"/>
    <property type="molecule type" value="Genomic_DNA"/>
</dbReference>
<protein>
    <submittedName>
        <fullName evidence="3">Uncharacterized protein</fullName>
    </submittedName>
</protein>
<reference evidence="3 4" key="1">
    <citation type="submission" date="2021-06" db="EMBL/GenBank/DDBJ databases">
        <title>Caerostris darwini draft genome.</title>
        <authorList>
            <person name="Kono N."/>
            <person name="Arakawa K."/>
        </authorList>
    </citation>
    <scope>NUCLEOTIDE SEQUENCE [LARGE SCALE GENOMIC DNA]</scope>
</reference>
<gene>
    <name evidence="3" type="ORF">CDAR_528741</name>
    <name evidence="2" type="ORF">CDAR_548251</name>
</gene>
<feature type="transmembrane region" description="Helical" evidence="1">
    <location>
        <begin position="78"/>
        <end position="97"/>
    </location>
</feature>
<accession>A0AAV4UNH2</accession>
<proteinExistence type="predicted"/>
<dbReference type="Proteomes" id="UP001054837">
    <property type="component" value="Unassembled WGS sequence"/>
</dbReference>
<keyword evidence="1" id="KW-1133">Transmembrane helix</keyword>
<evidence type="ECO:0000313" key="4">
    <source>
        <dbReference type="Proteomes" id="UP001054837"/>
    </source>
</evidence>